<evidence type="ECO:0000256" key="11">
    <source>
        <dbReference type="PIRSR" id="PIRSR028973-2"/>
    </source>
</evidence>
<organism evidence="12 13">
    <name type="scientific">Trichomonascus ciferrii</name>
    <dbReference type="NCBI Taxonomy" id="44093"/>
    <lineage>
        <taxon>Eukaryota</taxon>
        <taxon>Fungi</taxon>
        <taxon>Dikarya</taxon>
        <taxon>Ascomycota</taxon>
        <taxon>Saccharomycotina</taxon>
        <taxon>Dipodascomycetes</taxon>
        <taxon>Dipodascales</taxon>
        <taxon>Trichomonascaceae</taxon>
        <taxon>Trichomonascus</taxon>
        <taxon>Trichomonascus ciferrii complex</taxon>
    </lineage>
</organism>
<feature type="binding site" evidence="11">
    <location>
        <position position="147"/>
    </location>
    <ligand>
        <name>substrate</name>
    </ligand>
</feature>
<feature type="binding site" evidence="11">
    <location>
        <position position="177"/>
    </location>
    <ligand>
        <name>substrate</name>
    </ligand>
</feature>
<dbReference type="VEuPathDB" id="FungiDB:TRICI_002112"/>
<feature type="active site" description="Nucleophile" evidence="10">
    <location>
        <position position="249"/>
    </location>
</feature>
<comment type="caution">
    <text evidence="12">The sequence shown here is derived from an EMBL/GenBank/DDBJ whole genome shotgun (WGS) entry which is preliminary data.</text>
</comment>
<dbReference type="AlphaFoldDB" id="A0A642VC80"/>
<dbReference type="InterPro" id="IPR036265">
    <property type="entry name" value="HIT-like_sf"/>
</dbReference>
<keyword evidence="5" id="KW-0378">Hydrolase</keyword>
<dbReference type="EMBL" id="SWFS01000147">
    <property type="protein sequence ID" value="KAA8915730.1"/>
    <property type="molecule type" value="Genomic_DNA"/>
</dbReference>
<evidence type="ECO:0000256" key="1">
    <source>
        <dbReference type="ARBA" id="ARBA00004123"/>
    </source>
</evidence>
<dbReference type="Gene3D" id="3.30.200.40">
    <property type="entry name" value="Scavenger mRNA decapping enzyme, N-terminal domain"/>
    <property type="match status" value="1"/>
</dbReference>
<proteinExistence type="inferred from homology"/>
<dbReference type="PANTHER" id="PTHR12978">
    <property type="entry name" value="HISTIDINE TRIAD HIT PROTEIN MEMBER"/>
    <property type="match status" value="1"/>
</dbReference>
<dbReference type="InterPro" id="IPR011145">
    <property type="entry name" value="Scavenger_mRNA_decap_enz_N"/>
</dbReference>
<dbReference type="PIRSF" id="PIRSF028973">
    <property type="entry name" value="Scavenger_mRNA_decap_enz"/>
    <property type="match status" value="1"/>
</dbReference>
<dbReference type="PANTHER" id="PTHR12978:SF0">
    <property type="entry name" value="M7GPPPX DIPHOSPHATASE"/>
    <property type="match status" value="1"/>
</dbReference>
<evidence type="ECO:0000256" key="5">
    <source>
        <dbReference type="ARBA" id="ARBA00022801"/>
    </source>
</evidence>
<evidence type="ECO:0000256" key="9">
    <source>
        <dbReference type="ARBA" id="ARBA00048222"/>
    </source>
</evidence>
<keyword evidence="13" id="KW-1185">Reference proteome</keyword>
<feature type="binding site" evidence="11">
    <location>
        <begin position="240"/>
        <end position="251"/>
    </location>
    <ligand>
        <name>substrate</name>
    </ligand>
</feature>
<evidence type="ECO:0000256" key="10">
    <source>
        <dbReference type="PIRSR" id="PIRSR028973-1"/>
    </source>
</evidence>
<dbReference type="Gene3D" id="3.30.428.10">
    <property type="entry name" value="HIT-like"/>
    <property type="match status" value="1"/>
</dbReference>
<dbReference type="GO" id="GO:0000290">
    <property type="term" value="P:deadenylation-dependent decapping of nuclear-transcribed mRNA"/>
    <property type="evidence" value="ECO:0007669"/>
    <property type="project" value="InterPro"/>
</dbReference>
<reference evidence="12" key="1">
    <citation type="journal article" date="2019" name="G3 (Bethesda)">
        <title>Genome Assemblies of Two Rare Opportunistic Yeast Pathogens: Diutina rugosa (syn. Candida rugosa) and Trichomonascus ciferrii (syn. Candida ciferrii).</title>
        <authorList>
            <person name="Mixao V."/>
            <person name="Saus E."/>
            <person name="Hansen A.P."/>
            <person name="Lass-Florl C."/>
            <person name="Gabaldon T."/>
        </authorList>
    </citation>
    <scope>NUCLEOTIDE SEQUENCE</scope>
    <source>
        <strain evidence="12">CBS 4856</strain>
    </source>
</reference>
<dbReference type="SUPFAM" id="SSF54197">
    <property type="entry name" value="HIT-like"/>
    <property type="match status" value="1"/>
</dbReference>
<comment type="subcellular location">
    <subcellularLocation>
        <location evidence="1">Nucleus</location>
    </subcellularLocation>
</comment>
<dbReference type="SUPFAM" id="SSF102860">
    <property type="entry name" value="mRNA decapping enzyme DcpS N-terminal domain"/>
    <property type="match status" value="1"/>
</dbReference>
<sequence length="307" mass="35106">MHGKDPVAGLQLGLPHKPAPPALLGLICESSLSKTLILLGLIEGQDAIVTLQKLPFMIDDGEFFRTLGLDQIHHLDTNDVYSWNVATILQDAERNPSAKVNLIYPATQTHIKKYRAQQKRVVNETPEMYENVVAPYIQTMKGTRIQWVYNILHHGVEADRVIKRNDDPVNGFVLLPDMKWDRKDMQSLYLVAIVLRDDLASIRDLTQAHLPFLRSIKNEIQETVKEKYVLEPSQLKLYFHYQPSYYHLHIHVANVAHEQLDFGKSVLLDNVVAQLEAISPKTMKDLTLSYIIGEGHQLWQNGLRDYS</sequence>
<dbReference type="OrthoDB" id="10264956at2759"/>
<dbReference type="EC" id="3.6.1.59" evidence="3"/>
<evidence type="ECO:0000256" key="8">
    <source>
        <dbReference type="ARBA" id="ARBA00030609"/>
    </source>
</evidence>
<dbReference type="FunFam" id="3.30.428.10:FF:000006">
    <property type="entry name" value="m7GpppX diphosphatase"/>
    <property type="match status" value="1"/>
</dbReference>
<keyword evidence="6" id="KW-0539">Nucleus</keyword>
<evidence type="ECO:0000313" key="12">
    <source>
        <dbReference type="EMBL" id="KAA8915730.1"/>
    </source>
</evidence>
<evidence type="ECO:0000256" key="6">
    <source>
        <dbReference type="ARBA" id="ARBA00023242"/>
    </source>
</evidence>
<name>A0A642VC80_9ASCO</name>
<dbReference type="Proteomes" id="UP000761534">
    <property type="component" value="Unassembled WGS sequence"/>
</dbReference>
<dbReference type="InterPro" id="IPR008594">
    <property type="entry name" value="DcpS/DCS2"/>
</dbReference>
<evidence type="ECO:0000256" key="3">
    <source>
        <dbReference type="ARBA" id="ARBA00012520"/>
    </source>
</evidence>
<dbReference type="Pfam" id="PF11969">
    <property type="entry name" value="DcpS_C"/>
    <property type="match status" value="1"/>
</dbReference>
<feature type="binding site" evidence="11">
    <location>
        <position position="157"/>
    </location>
    <ligand>
        <name>substrate</name>
    </ligand>
</feature>
<dbReference type="GO" id="GO:0000340">
    <property type="term" value="F:RNA 7-methylguanosine cap binding"/>
    <property type="evidence" value="ECO:0007669"/>
    <property type="project" value="TreeGrafter"/>
</dbReference>
<feature type="binding site" evidence="11">
    <location>
        <position position="179"/>
    </location>
    <ligand>
        <name>substrate</name>
    </ligand>
</feature>
<gene>
    <name evidence="12" type="ORF">TRICI_002112</name>
</gene>
<dbReference type="Pfam" id="PF05652">
    <property type="entry name" value="DcpS"/>
    <property type="match status" value="1"/>
</dbReference>
<evidence type="ECO:0000256" key="4">
    <source>
        <dbReference type="ARBA" id="ARBA00015636"/>
    </source>
</evidence>
<dbReference type="GO" id="GO:0000932">
    <property type="term" value="C:P-body"/>
    <property type="evidence" value="ECO:0007669"/>
    <property type="project" value="TreeGrafter"/>
</dbReference>
<comment type="similarity">
    <text evidence="2">Belongs to the HIT family.</text>
</comment>
<evidence type="ECO:0000256" key="7">
    <source>
        <dbReference type="ARBA" id="ARBA00029885"/>
    </source>
</evidence>
<dbReference type="GO" id="GO:0140932">
    <property type="term" value="F:5'-(N(7)-methyl 5'-triphosphoguanosine)-[mRNA] diphosphatase activity"/>
    <property type="evidence" value="ECO:0007669"/>
    <property type="project" value="UniProtKB-EC"/>
</dbReference>
<accession>A0A642VC80</accession>
<dbReference type="GO" id="GO:0005634">
    <property type="term" value="C:nucleus"/>
    <property type="evidence" value="ECO:0007669"/>
    <property type="project" value="UniProtKB-SubCell"/>
</dbReference>
<comment type="catalytic activity">
    <reaction evidence="9">
        <text>a 5'-end (N(7)-methyl 5'-triphosphoguanosine)-ribonucleoside in mRNA + H2O = N(7)-methyl-GMP + a 5'-end diphospho-ribonucleoside in mRNA + 2 H(+)</text>
        <dbReference type="Rhea" id="RHEA:65388"/>
        <dbReference type="Rhea" id="RHEA-COMP:17165"/>
        <dbReference type="Rhea" id="RHEA-COMP:17167"/>
        <dbReference type="ChEBI" id="CHEBI:15377"/>
        <dbReference type="ChEBI" id="CHEBI:15378"/>
        <dbReference type="ChEBI" id="CHEBI:58285"/>
        <dbReference type="ChEBI" id="CHEBI:156461"/>
        <dbReference type="ChEBI" id="CHEBI:167616"/>
        <dbReference type="EC" id="3.6.1.59"/>
    </reaction>
</comment>
<evidence type="ECO:0000256" key="2">
    <source>
        <dbReference type="ARBA" id="ARBA00010208"/>
    </source>
</evidence>
<protein>
    <recommendedName>
        <fullName evidence="4">m7GpppX diphosphatase</fullName>
        <ecNumber evidence="3">3.6.1.59</ecNumber>
    </recommendedName>
    <alternativeName>
        <fullName evidence="8">Decapping scavenger enzyme</fullName>
    </alternativeName>
    <alternativeName>
        <fullName evidence="7">Scavenger mRNA-decapping enzyme DcpS</fullName>
    </alternativeName>
</protein>
<evidence type="ECO:0000313" key="13">
    <source>
        <dbReference type="Proteomes" id="UP000761534"/>
    </source>
</evidence>